<keyword evidence="3" id="KW-1185">Reference proteome</keyword>
<name>A0ABP9USR8_9BACT</name>
<sequence length="89" mass="9970">MNSEASLEVYRRLAGCDSDSVENIARSLCGEARQRLAPGGMPAMMKPRPFEFAWQRPPRLVRRSWERVALPLFATSLAGAIAWMTMMGL</sequence>
<keyword evidence="1" id="KW-0472">Membrane</keyword>
<gene>
    <name evidence="2" type="ORF">Hsar01_01608</name>
</gene>
<feature type="transmembrane region" description="Helical" evidence="1">
    <location>
        <begin position="68"/>
        <end position="86"/>
    </location>
</feature>
<proteinExistence type="predicted"/>
<evidence type="ECO:0000256" key="1">
    <source>
        <dbReference type="SAM" id="Phobius"/>
    </source>
</evidence>
<accession>A0ABP9USR8</accession>
<keyword evidence="1" id="KW-1133">Transmembrane helix</keyword>
<dbReference type="Proteomes" id="UP001476282">
    <property type="component" value="Unassembled WGS sequence"/>
</dbReference>
<evidence type="ECO:0000313" key="2">
    <source>
        <dbReference type="EMBL" id="GAA5482389.1"/>
    </source>
</evidence>
<dbReference type="EMBL" id="BAABRI010000007">
    <property type="protein sequence ID" value="GAA5482389.1"/>
    <property type="molecule type" value="Genomic_DNA"/>
</dbReference>
<dbReference type="RefSeq" id="WP_353566532.1">
    <property type="nucleotide sequence ID" value="NZ_BAABRI010000007.1"/>
</dbReference>
<reference evidence="2 3" key="1">
    <citation type="submission" date="2024-02" db="EMBL/GenBank/DDBJ databases">
        <title>Haloferula sargassicola NBRC 104335.</title>
        <authorList>
            <person name="Ichikawa N."/>
            <person name="Katano-Makiyama Y."/>
            <person name="Hidaka K."/>
        </authorList>
    </citation>
    <scope>NUCLEOTIDE SEQUENCE [LARGE SCALE GENOMIC DNA]</scope>
    <source>
        <strain evidence="2 3">NBRC 104335</strain>
    </source>
</reference>
<protein>
    <submittedName>
        <fullName evidence="2">Uncharacterized protein</fullName>
    </submittedName>
</protein>
<evidence type="ECO:0000313" key="3">
    <source>
        <dbReference type="Proteomes" id="UP001476282"/>
    </source>
</evidence>
<keyword evidence="1" id="KW-0812">Transmembrane</keyword>
<organism evidence="2 3">
    <name type="scientific">Haloferula sargassicola</name>
    <dbReference type="NCBI Taxonomy" id="490096"/>
    <lineage>
        <taxon>Bacteria</taxon>
        <taxon>Pseudomonadati</taxon>
        <taxon>Verrucomicrobiota</taxon>
        <taxon>Verrucomicrobiia</taxon>
        <taxon>Verrucomicrobiales</taxon>
        <taxon>Verrucomicrobiaceae</taxon>
        <taxon>Haloferula</taxon>
    </lineage>
</organism>
<comment type="caution">
    <text evidence="2">The sequence shown here is derived from an EMBL/GenBank/DDBJ whole genome shotgun (WGS) entry which is preliminary data.</text>
</comment>